<reference evidence="7 8" key="1">
    <citation type="submission" date="2019-06" db="EMBL/GenBank/DDBJ databases">
        <title>Amycolatopsis alkalitolerans sp. nov., isolated from Gastrodia elata Blume.</title>
        <authorList>
            <person name="Narsing Rao M.P."/>
            <person name="Li W.J."/>
        </authorList>
    </citation>
    <scope>NUCLEOTIDE SEQUENCE [LARGE SCALE GENOMIC DNA]</scope>
    <source>
        <strain evidence="7 8">SYSUP0005</strain>
    </source>
</reference>
<sequence>MSIRLTTGQAIVRYLMNQRVEFDGISDRFFAGMWGIFGHGNIGGVAEALQEAGPSFPYYLGRNEQAMVHSAVAFAKLKSRRQAFACLSSIGPGATNMVTGAATATVNRLPVLLLSGDAFSERLQDPVLQQVGCEHAGDVTANDAFRSVVRFWDRITRPEQLISTLPEVMRTLVSPADTGAVFLALPQDIQTYAFDFPDQMFEPRVWPISRQRADRRQINRAAGWVRDSKRPLIVAGGGVRYSEAFDVLRNFAERTGIPVAETHAGKGSLNYDHPLSLGGAGVAGTRAANLIAESADLVIGVGTRYTDFTTASKTAFQNSDVRFVNVNVFEQDAYKHAAVPLVGDARVVLLDLDQQLGGYETSQAYRDEVQRLNREWDAEVERLYNLGKDPISQGEIIGSVEASAEPRDVVVTSAGSLPGDLLKLWRCRDPLSYQVEYGYSVMGYEIAGGVGAKLADPAREVYVMVGDGSFLMMNSEIATAVQEGLKLIIVVIDNRGFSSVGRVSEQVGSEGFGCHYRARTESGWYSGESLDVDFEALCRGLGAGAVTVKTRADLDAALCSARAATTTQCIVIATDWHERVPGYASCWWDMATPEVAAIPAVRAARETYEKEKSRERYLMVPGHPHWGADD</sequence>
<dbReference type="CDD" id="cd07035">
    <property type="entry name" value="TPP_PYR_POX_like"/>
    <property type="match status" value="1"/>
</dbReference>
<keyword evidence="8" id="KW-1185">Reference proteome</keyword>
<evidence type="ECO:0000256" key="2">
    <source>
        <dbReference type="ARBA" id="ARBA00023052"/>
    </source>
</evidence>
<dbReference type="GO" id="GO:0019310">
    <property type="term" value="P:inositol catabolic process"/>
    <property type="evidence" value="ECO:0007669"/>
    <property type="project" value="InterPro"/>
</dbReference>
<organism evidence="7 8">
    <name type="scientific">Amycolatopsis alkalitolerans</name>
    <dbReference type="NCBI Taxonomy" id="2547244"/>
    <lineage>
        <taxon>Bacteria</taxon>
        <taxon>Bacillati</taxon>
        <taxon>Actinomycetota</taxon>
        <taxon>Actinomycetes</taxon>
        <taxon>Pseudonocardiales</taxon>
        <taxon>Pseudonocardiaceae</taxon>
        <taxon>Amycolatopsis</taxon>
    </lineage>
</organism>
<evidence type="ECO:0000313" key="7">
    <source>
        <dbReference type="EMBL" id="TNC22244.1"/>
    </source>
</evidence>
<dbReference type="GO" id="GO:0102481">
    <property type="term" value="F:3D-(3,5/4)-trihydroxycyclohexane-1,2-dione hydrolase activity"/>
    <property type="evidence" value="ECO:0007669"/>
    <property type="project" value="UniProtKB-EC"/>
</dbReference>
<dbReference type="PANTHER" id="PTHR18968">
    <property type="entry name" value="THIAMINE PYROPHOSPHATE ENZYMES"/>
    <property type="match status" value="1"/>
</dbReference>
<feature type="domain" description="Thiamine pyrophosphate enzyme TPP-binding" evidence="5">
    <location>
        <begin position="414"/>
        <end position="567"/>
    </location>
</feature>
<keyword evidence="2 3" id="KW-0786">Thiamine pyrophosphate</keyword>
<accession>A0A5C4LU73</accession>
<dbReference type="EMBL" id="VDFW01000028">
    <property type="protein sequence ID" value="TNC22244.1"/>
    <property type="molecule type" value="Genomic_DNA"/>
</dbReference>
<dbReference type="SUPFAM" id="SSF52518">
    <property type="entry name" value="Thiamin diphosphate-binding fold (THDP-binding)"/>
    <property type="match status" value="2"/>
</dbReference>
<dbReference type="SUPFAM" id="SSF52467">
    <property type="entry name" value="DHS-like NAD/FAD-binding domain"/>
    <property type="match status" value="1"/>
</dbReference>
<dbReference type="GO" id="GO:0000287">
    <property type="term" value="F:magnesium ion binding"/>
    <property type="evidence" value="ECO:0007669"/>
    <property type="project" value="InterPro"/>
</dbReference>
<evidence type="ECO:0000256" key="3">
    <source>
        <dbReference type="RuleBase" id="RU362132"/>
    </source>
</evidence>
<feature type="domain" description="Thiamine pyrophosphate enzyme central" evidence="4">
    <location>
        <begin position="218"/>
        <end position="350"/>
    </location>
</feature>
<feature type="domain" description="Thiamine pyrophosphate enzyme N-terminal TPP-binding" evidence="6">
    <location>
        <begin position="43"/>
        <end position="129"/>
    </location>
</feature>
<dbReference type="InterPro" id="IPR045229">
    <property type="entry name" value="TPP_enz"/>
</dbReference>
<evidence type="ECO:0000259" key="5">
    <source>
        <dbReference type="Pfam" id="PF02775"/>
    </source>
</evidence>
<dbReference type="InterPro" id="IPR011766">
    <property type="entry name" value="TPP_enzyme_TPP-bd"/>
</dbReference>
<dbReference type="RefSeq" id="WP_139099436.1">
    <property type="nucleotide sequence ID" value="NZ_VDFW01000028.1"/>
</dbReference>
<dbReference type="Proteomes" id="UP000305546">
    <property type="component" value="Unassembled WGS sequence"/>
</dbReference>
<dbReference type="AlphaFoldDB" id="A0A5C4LU73"/>
<gene>
    <name evidence="7" type="primary">iolD</name>
    <name evidence="7" type="ORF">FG385_26075</name>
</gene>
<dbReference type="PANTHER" id="PTHR18968:SF9">
    <property type="entry name" value="3D-(3,5_4)-TRIHYDROXYCYCLOHEXANE-1,2-DIONE HYDROLASE"/>
    <property type="match status" value="1"/>
</dbReference>
<evidence type="ECO:0000313" key="8">
    <source>
        <dbReference type="Proteomes" id="UP000305546"/>
    </source>
</evidence>
<protein>
    <submittedName>
        <fullName evidence="7">3D-(3,5/4)-trihydroxycyclohexane-1,2-dione acylhydrolase (Decyclizing)</fullName>
        <ecNumber evidence="7">3.7.1.22</ecNumber>
    </submittedName>
</protein>
<dbReference type="GO" id="GO:0003984">
    <property type="term" value="F:acetolactate synthase activity"/>
    <property type="evidence" value="ECO:0007669"/>
    <property type="project" value="TreeGrafter"/>
</dbReference>
<name>A0A5C4LU73_9PSEU</name>
<dbReference type="InterPro" id="IPR029035">
    <property type="entry name" value="DHS-like_NAD/FAD-binding_dom"/>
</dbReference>
<evidence type="ECO:0000256" key="1">
    <source>
        <dbReference type="ARBA" id="ARBA00007812"/>
    </source>
</evidence>
<dbReference type="GO" id="GO:0030976">
    <property type="term" value="F:thiamine pyrophosphate binding"/>
    <property type="evidence" value="ECO:0007669"/>
    <property type="project" value="InterPro"/>
</dbReference>
<dbReference type="GO" id="GO:0005948">
    <property type="term" value="C:acetolactate synthase complex"/>
    <property type="evidence" value="ECO:0007669"/>
    <property type="project" value="TreeGrafter"/>
</dbReference>
<dbReference type="InterPro" id="IPR000399">
    <property type="entry name" value="TPP-bd_CS"/>
</dbReference>
<dbReference type="Pfam" id="PF02775">
    <property type="entry name" value="TPP_enzyme_C"/>
    <property type="match status" value="1"/>
</dbReference>
<dbReference type="InterPro" id="IPR029061">
    <property type="entry name" value="THDP-binding"/>
</dbReference>
<dbReference type="Pfam" id="PF00205">
    <property type="entry name" value="TPP_enzyme_M"/>
    <property type="match status" value="1"/>
</dbReference>
<keyword evidence="7" id="KW-0378">Hydrolase</keyword>
<dbReference type="GO" id="GO:0050660">
    <property type="term" value="F:flavin adenine dinucleotide binding"/>
    <property type="evidence" value="ECO:0007669"/>
    <property type="project" value="TreeGrafter"/>
</dbReference>
<dbReference type="Gene3D" id="3.40.50.970">
    <property type="match status" value="2"/>
</dbReference>
<dbReference type="EC" id="3.7.1.22" evidence="7"/>
<comment type="caution">
    <text evidence="7">The sequence shown here is derived from an EMBL/GenBank/DDBJ whole genome shotgun (WGS) entry which is preliminary data.</text>
</comment>
<evidence type="ECO:0000259" key="4">
    <source>
        <dbReference type="Pfam" id="PF00205"/>
    </source>
</evidence>
<dbReference type="InterPro" id="IPR012001">
    <property type="entry name" value="Thiamin_PyroP_enz_TPP-bd_dom"/>
</dbReference>
<dbReference type="OrthoDB" id="3194735at2"/>
<dbReference type="NCBIfam" id="TIGR04377">
    <property type="entry name" value="myo_inos_iolD"/>
    <property type="match status" value="1"/>
</dbReference>
<comment type="similarity">
    <text evidence="1 3">Belongs to the TPP enzyme family.</text>
</comment>
<dbReference type="InterPro" id="IPR030817">
    <property type="entry name" value="Myo_inos_IolD"/>
</dbReference>
<proteinExistence type="inferred from homology"/>
<dbReference type="GO" id="GO:0009099">
    <property type="term" value="P:L-valine biosynthetic process"/>
    <property type="evidence" value="ECO:0007669"/>
    <property type="project" value="TreeGrafter"/>
</dbReference>
<dbReference type="InterPro" id="IPR012000">
    <property type="entry name" value="Thiamin_PyroP_enz_cen_dom"/>
</dbReference>
<dbReference type="Gene3D" id="3.40.50.1220">
    <property type="entry name" value="TPP-binding domain"/>
    <property type="match status" value="1"/>
</dbReference>
<dbReference type="Pfam" id="PF02776">
    <property type="entry name" value="TPP_enzyme_N"/>
    <property type="match status" value="1"/>
</dbReference>
<evidence type="ECO:0000259" key="6">
    <source>
        <dbReference type="Pfam" id="PF02776"/>
    </source>
</evidence>
<dbReference type="PROSITE" id="PS00187">
    <property type="entry name" value="TPP_ENZYMES"/>
    <property type="match status" value="1"/>
</dbReference>
<dbReference type="GO" id="GO:0009097">
    <property type="term" value="P:isoleucine biosynthetic process"/>
    <property type="evidence" value="ECO:0007669"/>
    <property type="project" value="TreeGrafter"/>
</dbReference>